<dbReference type="AlphaFoldDB" id="I6SWF4"/>
<evidence type="ECO:0000313" key="1">
    <source>
        <dbReference type="EMBL" id="AFM69707.1"/>
    </source>
</evidence>
<evidence type="ECO:0000313" key="2">
    <source>
        <dbReference type="Proteomes" id="UP000002895"/>
    </source>
</evidence>
<dbReference type="EMBL" id="CP003504">
    <property type="protein sequence ID" value="AFM69707.1"/>
    <property type="molecule type" value="Genomic_DNA"/>
</dbReference>
<dbReference type="HOGENOM" id="CLU_3343361_0_0_9"/>
<sequence>MAHERNKQIDSTQKGCPIIEKMNDDLFCLQKYKVFLE</sequence>
<gene>
    <name evidence="1" type="ordered locus">EHR_03675</name>
</gene>
<dbReference type="PATRIC" id="fig|768486.3.peg.702"/>
<dbReference type="Proteomes" id="UP000002895">
    <property type="component" value="Chromosome"/>
</dbReference>
<dbReference type="KEGG" id="ehr:EHR_03675"/>
<protein>
    <submittedName>
        <fullName evidence="1">Uncharacterized protein</fullName>
    </submittedName>
</protein>
<accession>I6SWF4</accession>
<reference evidence="1 2" key="1">
    <citation type="journal article" date="2012" name="J. Bacteriol.">
        <title>Genome sequence of Enterococcus hirae (Streptococcus faecalis) ATCC 9790, a model organism for the study of ion transport, bioenergetics, and copper homeostasis.</title>
        <authorList>
            <person name="Gaechter T."/>
            <person name="Wunderlin C."/>
            <person name="Schmidheini T."/>
            <person name="Solioz M."/>
        </authorList>
    </citation>
    <scope>NUCLEOTIDE SEQUENCE [LARGE SCALE GENOMIC DNA]</scope>
    <source>
        <strain evidence="2">ATCC 9790 / DSM 20160 / JCM 8729 / LMG 6399 / NBRC 3181 / NCIMB 6459 / NCDO 1258 / NCTC 12367 / WDCM 00089 / R</strain>
    </source>
</reference>
<organism evidence="1 2">
    <name type="scientific">Enterococcus hirae (strain ATCC 9790 / DSM 20160 / JCM 8729 / LMG 6399 / NBRC 3181 / NCIMB 6459 / NCDO 1258 / NCTC 12367 / WDCM 00089 / R)</name>
    <dbReference type="NCBI Taxonomy" id="768486"/>
    <lineage>
        <taxon>Bacteria</taxon>
        <taxon>Bacillati</taxon>
        <taxon>Bacillota</taxon>
        <taxon>Bacilli</taxon>
        <taxon>Lactobacillales</taxon>
        <taxon>Enterococcaceae</taxon>
        <taxon>Enterococcus</taxon>
    </lineage>
</organism>
<name>I6SWF4_ENTHA</name>
<proteinExistence type="predicted"/>
<keyword evidence="2" id="KW-1185">Reference proteome</keyword>